<feature type="region of interest" description="Disordered" evidence="1">
    <location>
        <begin position="93"/>
        <end position="115"/>
    </location>
</feature>
<dbReference type="RefSeq" id="WP_198916136.1">
    <property type="nucleotide sequence ID" value="NZ_JAEKPD010000008.1"/>
</dbReference>
<dbReference type="InterPro" id="IPR036629">
    <property type="entry name" value="YjbJ_sf"/>
</dbReference>
<gene>
    <name evidence="2" type="ORF">ILP92_09430</name>
</gene>
<comment type="caution">
    <text evidence="2">The sequence shown here is derived from an EMBL/GenBank/DDBJ whole genome shotgun (WGS) entry which is preliminary data.</text>
</comment>
<organism evidence="2 3">
    <name type="scientific">Palleronia pontilimi</name>
    <dbReference type="NCBI Taxonomy" id="1964209"/>
    <lineage>
        <taxon>Bacteria</taxon>
        <taxon>Pseudomonadati</taxon>
        <taxon>Pseudomonadota</taxon>
        <taxon>Alphaproteobacteria</taxon>
        <taxon>Rhodobacterales</taxon>
        <taxon>Roseobacteraceae</taxon>
        <taxon>Palleronia</taxon>
    </lineage>
</organism>
<dbReference type="SUPFAM" id="SSF69047">
    <property type="entry name" value="Hypothetical protein YjbJ"/>
    <property type="match status" value="1"/>
</dbReference>
<keyword evidence="3" id="KW-1185">Reference proteome</keyword>
<dbReference type="Gene3D" id="1.10.1470.10">
    <property type="entry name" value="YjbJ"/>
    <property type="match status" value="1"/>
</dbReference>
<reference evidence="2" key="1">
    <citation type="submission" date="2020-12" db="EMBL/GenBank/DDBJ databases">
        <title>Bacterial taxonomy.</title>
        <authorList>
            <person name="Pan X."/>
        </authorList>
    </citation>
    <scope>NUCLEOTIDE SEQUENCE</scope>
    <source>
        <strain evidence="2">KCTC 52957</strain>
    </source>
</reference>
<dbReference type="Proteomes" id="UP000642488">
    <property type="component" value="Unassembled WGS sequence"/>
</dbReference>
<evidence type="ECO:0000313" key="3">
    <source>
        <dbReference type="Proteomes" id="UP000642488"/>
    </source>
</evidence>
<feature type="compositionally biased region" description="Basic and acidic residues" evidence="1">
    <location>
        <begin position="96"/>
        <end position="115"/>
    </location>
</feature>
<evidence type="ECO:0000313" key="2">
    <source>
        <dbReference type="EMBL" id="MBJ3762963.1"/>
    </source>
</evidence>
<dbReference type="AlphaFoldDB" id="A0A934MCM7"/>
<dbReference type="EMBL" id="JAEKPD010000008">
    <property type="protein sequence ID" value="MBJ3762963.1"/>
    <property type="molecule type" value="Genomic_DNA"/>
</dbReference>
<proteinExistence type="predicted"/>
<sequence>MQWDTIKQNWSAFIAPIMQRWEKTEENDLLTLDGNRDRFEAYLVEREGLSETDARDQVNDWMQGAAPADVVMDESRDGENIRASAAHIGVGEDVYADDKDFGDDNKTERPIGRNT</sequence>
<name>A0A934MCM7_9RHOB</name>
<accession>A0A934MCM7</accession>
<evidence type="ECO:0000256" key="1">
    <source>
        <dbReference type="SAM" id="MobiDB-lite"/>
    </source>
</evidence>
<protein>
    <submittedName>
        <fullName evidence="2">Uncharacterized protein</fullName>
    </submittedName>
</protein>